<dbReference type="PANTHER" id="PTHR41339:SF1">
    <property type="entry name" value="SECRETED PROTEIN"/>
    <property type="match status" value="1"/>
</dbReference>
<dbReference type="Proteomes" id="UP000555103">
    <property type="component" value="Unassembled WGS sequence"/>
</dbReference>
<keyword evidence="3" id="KW-1185">Reference proteome</keyword>
<accession>A0A840CH12</accession>
<comment type="caution">
    <text evidence="2">The sequence shown here is derived from an EMBL/GenBank/DDBJ whole genome shotgun (WGS) entry which is preliminary data.</text>
</comment>
<feature type="signal peptide" evidence="1">
    <location>
        <begin position="1"/>
        <end position="20"/>
    </location>
</feature>
<organism evidence="2 3">
    <name type="scientific">Dysgonomonas hofstadii</name>
    <dbReference type="NCBI Taxonomy" id="637886"/>
    <lineage>
        <taxon>Bacteria</taxon>
        <taxon>Pseudomonadati</taxon>
        <taxon>Bacteroidota</taxon>
        <taxon>Bacteroidia</taxon>
        <taxon>Bacteroidales</taxon>
        <taxon>Dysgonomonadaceae</taxon>
        <taxon>Dysgonomonas</taxon>
    </lineage>
</organism>
<dbReference type="RefSeq" id="WP_183306169.1">
    <property type="nucleotide sequence ID" value="NZ_JACIEP010000003.1"/>
</dbReference>
<evidence type="ECO:0000313" key="3">
    <source>
        <dbReference type="Proteomes" id="UP000555103"/>
    </source>
</evidence>
<evidence type="ECO:0000313" key="2">
    <source>
        <dbReference type="EMBL" id="MBB4035230.1"/>
    </source>
</evidence>
<sequence>MKKNFSKLGFYILTMCSVAAISIGCSSDDKKITGETDPTEFELKGSLTGERTLLAGNTYNLIEGYHVEDGGKLIIEEGVTIVATRSSGNPDYILIEQGGKIEANGTKDKPIVMTSSEQKAGAWGGLHICGRAPINLTGGKGISEIGDVVFGGTNPADNSGTLRYVRLEYTGFAFSEIKESNGLTMYGVGNGTTIEYVQTYKGADDGFEWFGGTVNAKYLVSTASEDDSFDWTDGWIGKGQFWVAIQDQTAPGADGTAKGDCLIEADNREDNFTNTPISCPTIANLTLVGNNDTNQQQRGIRLRAGTYVKMYNVLVKGKTNSLTTATAQTEQSFLDGKSVVEYLYADKAFKYENNAALGLENKTGNAVNQVITFTNGYVGTVAGGKDLSSDSFFTKAEYKGAVPADNNWTAGWTRQL</sequence>
<name>A0A840CH12_9BACT</name>
<evidence type="ECO:0008006" key="4">
    <source>
        <dbReference type="Google" id="ProtNLM"/>
    </source>
</evidence>
<dbReference type="EMBL" id="JACIEP010000003">
    <property type="protein sequence ID" value="MBB4035230.1"/>
    <property type="molecule type" value="Genomic_DNA"/>
</dbReference>
<dbReference type="PROSITE" id="PS51257">
    <property type="entry name" value="PROKAR_LIPOPROTEIN"/>
    <property type="match status" value="1"/>
</dbReference>
<keyword evidence="1" id="KW-0732">Signal</keyword>
<proteinExistence type="predicted"/>
<evidence type="ECO:0000256" key="1">
    <source>
        <dbReference type="SAM" id="SignalP"/>
    </source>
</evidence>
<gene>
    <name evidence="2" type="ORF">GGR21_001119</name>
</gene>
<feature type="chain" id="PRO_5032796995" description="Lipoprotein" evidence="1">
    <location>
        <begin position="21"/>
        <end position="416"/>
    </location>
</feature>
<protein>
    <recommendedName>
        <fullName evidence="4">Lipoprotein</fullName>
    </recommendedName>
</protein>
<dbReference type="AlphaFoldDB" id="A0A840CH12"/>
<reference evidence="2 3" key="1">
    <citation type="submission" date="2020-08" db="EMBL/GenBank/DDBJ databases">
        <title>Genomic Encyclopedia of Type Strains, Phase IV (KMG-IV): sequencing the most valuable type-strain genomes for metagenomic binning, comparative biology and taxonomic classification.</title>
        <authorList>
            <person name="Goeker M."/>
        </authorList>
    </citation>
    <scope>NUCLEOTIDE SEQUENCE [LARGE SCALE GENOMIC DNA]</scope>
    <source>
        <strain evidence="2 3">DSM 104969</strain>
    </source>
</reference>
<dbReference type="PANTHER" id="PTHR41339">
    <property type="entry name" value="LIPL48"/>
    <property type="match status" value="1"/>
</dbReference>